<feature type="transmembrane region" description="Helical" evidence="1">
    <location>
        <begin position="121"/>
        <end position="141"/>
    </location>
</feature>
<keyword evidence="1" id="KW-0812">Transmembrane</keyword>
<gene>
    <name evidence="2" type="ORF">J4415_03365</name>
</gene>
<evidence type="ECO:0000256" key="1">
    <source>
        <dbReference type="SAM" id="Phobius"/>
    </source>
</evidence>
<keyword evidence="1" id="KW-0472">Membrane</keyword>
<organism evidence="2 3">
    <name type="scientific">Candidatus Iainarchaeum sp</name>
    <dbReference type="NCBI Taxonomy" id="3101447"/>
    <lineage>
        <taxon>Archaea</taxon>
        <taxon>Candidatus Iainarchaeota</taxon>
        <taxon>Candidatus Iainarchaeia</taxon>
        <taxon>Candidatus Iainarchaeales</taxon>
        <taxon>Candidatus Iainarchaeaceae</taxon>
        <taxon>Candidatus Iainarchaeum</taxon>
    </lineage>
</organism>
<proteinExistence type="predicted"/>
<name>A0A8T4KTE4_9ARCH</name>
<accession>A0A8T4KTE4</accession>
<dbReference type="AlphaFoldDB" id="A0A8T4KTE4"/>
<sequence>MSPKKSDSPIKAFRFRKFVLGFAIGIIFTLFVFYGIRTFYEEPDWNKMCAGRDPYAYPIGKEPFTINQSRCEALVGTIDDLQCEPQYRTSIYNSTLDCYVPICNTCQQEFDDAREKYDSNVFIISIVAGAAALIIGVILGVEAVGSGLMFGGVLTIMVGVIRNWGHLGNIVRFAILGIVLAGLIWIGYKKLKD</sequence>
<protein>
    <submittedName>
        <fullName evidence="2">Uncharacterized protein</fullName>
    </submittedName>
</protein>
<reference evidence="2" key="2">
    <citation type="submission" date="2021-05" db="EMBL/GenBank/DDBJ databases">
        <title>Protein family content uncovers lineage relationships and bacterial pathway maintenance mechanisms in DPANN archaea.</title>
        <authorList>
            <person name="Castelle C.J."/>
            <person name="Meheust R."/>
            <person name="Jaffe A.L."/>
            <person name="Seitz K."/>
            <person name="Gong X."/>
            <person name="Baker B.J."/>
            <person name="Banfield J.F."/>
        </authorList>
    </citation>
    <scope>NUCLEOTIDE SEQUENCE</scope>
    <source>
        <strain evidence="2">RIFCSPHIGHO2_01_FULL_AR10_44_11</strain>
    </source>
</reference>
<keyword evidence="1" id="KW-1133">Transmembrane helix</keyword>
<evidence type="ECO:0000313" key="3">
    <source>
        <dbReference type="Proteomes" id="UP000677687"/>
    </source>
</evidence>
<evidence type="ECO:0000313" key="2">
    <source>
        <dbReference type="EMBL" id="MBS3057641.1"/>
    </source>
</evidence>
<dbReference type="Proteomes" id="UP000677687">
    <property type="component" value="Unassembled WGS sequence"/>
</dbReference>
<feature type="transmembrane region" description="Helical" evidence="1">
    <location>
        <begin position="18"/>
        <end position="36"/>
    </location>
</feature>
<dbReference type="EMBL" id="JAGVWD010000049">
    <property type="protein sequence ID" value="MBS3057641.1"/>
    <property type="molecule type" value="Genomic_DNA"/>
</dbReference>
<comment type="caution">
    <text evidence="2">The sequence shown here is derived from an EMBL/GenBank/DDBJ whole genome shotgun (WGS) entry which is preliminary data.</text>
</comment>
<reference evidence="2" key="1">
    <citation type="submission" date="2021-03" db="EMBL/GenBank/DDBJ databases">
        <authorList>
            <person name="Jaffe A."/>
        </authorList>
    </citation>
    <scope>NUCLEOTIDE SEQUENCE</scope>
    <source>
        <strain evidence="2">RIFCSPHIGHO2_01_FULL_AR10_44_11</strain>
    </source>
</reference>
<feature type="transmembrane region" description="Helical" evidence="1">
    <location>
        <begin position="170"/>
        <end position="188"/>
    </location>
</feature>